<accession>A0A812ILD3</accession>
<evidence type="ECO:0000313" key="2">
    <source>
        <dbReference type="Proteomes" id="UP000649617"/>
    </source>
</evidence>
<proteinExistence type="predicted"/>
<dbReference type="Proteomes" id="UP000649617">
    <property type="component" value="Unassembled WGS sequence"/>
</dbReference>
<reference evidence="1" key="1">
    <citation type="submission" date="2021-02" db="EMBL/GenBank/DDBJ databases">
        <authorList>
            <person name="Dougan E. K."/>
            <person name="Rhodes N."/>
            <person name="Thang M."/>
            <person name="Chan C."/>
        </authorList>
    </citation>
    <scope>NUCLEOTIDE SEQUENCE</scope>
</reference>
<comment type="caution">
    <text evidence="1">The sequence shown here is derived from an EMBL/GenBank/DDBJ whole genome shotgun (WGS) entry which is preliminary data.</text>
</comment>
<sequence length="71" mass="7367">ATSTMAVSSSVVSGVTRTSQGQYNRGRNAVATGVAARMNGNETIFISDRRVETSGGIYASRIQQLGAACVK</sequence>
<organism evidence="1 2">
    <name type="scientific">Symbiodinium pilosum</name>
    <name type="common">Dinoflagellate</name>
    <dbReference type="NCBI Taxonomy" id="2952"/>
    <lineage>
        <taxon>Eukaryota</taxon>
        <taxon>Sar</taxon>
        <taxon>Alveolata</taxon>
        <taxon>Dinophyceae</taxon>
        <taxon>Suessiales</taxon>
        <taxon>Symbiodiniaceae</taxon>
        <taxon>Symbiodinium</taxon>
    </lineage>
</organism>
<dbReference type="AlphaFoldDB" id="A0A812ILD3"/>
<keyword evidence="2" id="KW-1185">Reference proteome</keyword>
<dbReference type="EMBL" id="CAJNIZ010000006">
    <property type="protein sequence ID" value="CAE7151072.1"/>
    <property type="molecule type" value="Genomic_DNA"/>
</dbReference>
<protein>
    <submittedName>
        <fullName evidence="1">ERF2 protein</fullName>
    </submittedName>
</protein>
<name>A0A812ILD3_SYMPI</name>
<feature type="non-terminal residue" evidence="1">
    <location>
        <position position="71"/>
    </location>
</feature>
<gene>
    <name evidence="1" type="primary">ERF2</name>
    <name evidence="1" type="ORF">SPIL2461_LOCUS198</name>
</gene>
<evidence type="ECO:0000313" key="1">
    <source>
        <dbReference type="EMBL" id="CAE7151072.1"/>
    </source>
</evidence>